<name>A0A2H9U1R8_9GAMM</name>
<dbReference type="EMBL" id="PGGC01000154">
    <property type="protein sequence ID" value="PJG57898.1"/>
    <property type="molecule type" value="Genomic_DNA"/>
</dbReference>
<organism evidence="1 2">
    <name type="scientific">Aeromonas cavernicola</name>
    <dbReference type="NCBI Taxonomy" id="1006623"/>
    <lineage>
        <taxon>Bacteria</taxon>
        <taxon>Pseudomonadati</taxon>
        <taxon>Pseudomonadota</taxon>
        <taxon>Gammaproteobacteria</taxon>
        <taxon>Aeromonadales</taxon>
        <taxon>Aeromonadaceae</taxon>
        <taxon>Aeromonas</taxon>
    </lineage>
</organism>
<gene>
    <name evidence="1" type="ORF">CUC53_15660</name>
</gene>
<sequence length="175" mass="19844">MRDRYVIDTNVLIAASAADPTHPKDIDATPTDPNLRMQVWQWLCDFQESPSRIVLDSANGIYDEYEHKLGFNDFGIQVVIHKWSTAAVDNVDVSYDEHGHGVLQPPLLAVIHDHADKKMVAAALDSRRKYGEGCVAFAGDTDWHDWETALVANNILLEPIIEEWSRQKHADKKKR</sequence>
<reference evidence="1 2" key="1">
    <citation type="submission" date="2017-11" db="EMBL/GenBank/DDBJ databases">
        <title>Draft genome sequence of environmental isolate Aeromonas cavernicola sp. nov. MDC 2508.</title>
        <authorList>
            <person name="Colston S.M."/>
            <person name="Navarro A."/>
            <person name="Martinez-Murcia A.J."/>
            <person name="Graf J."/>
        </authorList>
    </citation>
    <scope>NUCLEOTIDE SEQUENCE [LARGE SCALE GENOMIC DNA]</scope>
    <source>
        <strain evidence="1 2">MDC 2508</strain>
    </source>
</reference>
<evidence type="ECO:0000313" key="1">
    <source>
        <dbReference type="EMBL" id="PJG57898.1"/>
    </source>
</evidence>
<evidence type="ECO:0008006" key="3">
    <source>
        <dbReference type="Google" id="ProtNLM"/>
    </source>
</evidence>
<dbReference type="OrthoDB" id="6864212at2"/>
<dbReference type="AlphaFoldDB" id="A0A2H9U1R8"/>
<evidence type="ECO:0000313" key="2">
    <source>
        <dbReference type="Proteomes" id="UP000235861"/>
    </source>
</evidence>
<dbReference type="Proteomes" id="UP000235861">
    <property type="component" value="Unassembled WGS sequence"/>
</dbReference>
<comment type="caution">
    <text evidence="1">The sequence shown here is derived from an EMBL/GenBank/DDBJ whole genome shotgun (WGS) entry which is preliminary data.</text>
</comment>
<protein>
    <recommendedName>
        <fullName evidence="3">PIN domain-containing protein</fullName>
    </recommendedName>
</protein>
<proteinExistence type="predicted"/>
<accession>A0A2H9U1R8</accession>
<dbReference type="RefSeq" id="WP_100295007.1">
    <property type="nucleotide sequence ID" value="NZ_PGGC01000154.1"/>
</dbReference>
<keyword evidence="2" id="KW-1185">Reference proteome</keyword>